<organism evidence="1 2">
    <name type="scientific">Rhododendron molle</name>
    <name type="common">Chinese azalea</name>
    <name type="synonym">Azalea mollis</name>
    <dbReference type="NCBI Taxonomy" id="49168"/>
    <lineage>
        <taxon>Eukaryota</taxon>
        <taxon>Viridiplantae</taxon>
        <taxon>Streptophyta</taxon>
        <taxon>Embryophyta</taxon>
        <taxon>Tracheophyta</taxon>
        <taxon>Spermatophyta</taxon>
        <taxon>Magnoliopsida</taxon>
        <taxon>eudicotyledons</taxon>
        <taxon>Gunneridae</taxon>
        <taxon>Pentapetalae</taxon>
        <taxon>asterids</taxon>
        <taxon>Ericales</taxon>
        <taxon>Ericaceae</taxon>
        <taxon>Ericoideae</taxon>
        <taxon>Rhodoreae</taxon>
        <taxon>Rhododendron</taxon>
    </lineage>
</organism>
<dbReference type="EMBL" id="CM046393">
    <property type="protein sequence ID" value="KAI8552507.1"/>
    <property type="molecule type" value="Genomic_DNA"/>
</dbReference>
<gene>
    <name evidence="1" type="ORF">RHMOL_Rhmol06G0272200</name>
</gene>
<sequence>MGDCRPLGFLIGLPFAFVALVLSLVGAIVWVLGRALELSHECLVTMYTLDIYACDLDLLYWSGKRERVERRRREEGRLLVRKGGELSQGSGESKGVELS</sequence>
<evidence type="ECO:0000313" key="2">
    <source>
        <dbReference type="Proteomes" id="UP001062846"/>
    </source>
</evidence>
<name>A0ACC0NIT9_RHOML</name>
<keyword evidence="2" id="KW-1185">Reference proteome</keyword>
<protein>
    <submittedName>
        <fullName evidence="1">Uncharacterized protein</fullName>
    </submittedName>
</protein>
<dbReference type="Proteomes" id="UP001062846">
    <property type="component" value="Chromosome 6"/>
</dbReference>
<comment type="caution">
    <text evidence="1">The sequence shown here is derived from an EMBL/GenBank/DDBJ whole genome shotgun (WGS) entry which is preliminary data.</text>
</comment>
<accession>A0ACC0NIT9</accession>
<evidence type="ECO:0000313" key="1">
    <source>
        <dbReference type="EMBL" id="KAI8552507.1"/>
    </source>
</evidence>
<reference evidence="1" key="1">
    <citation type="submission" date="2022-02" db="EMBL/GenBank/DDBJ databases">
        <title>Plant Genome Project.</title>
        <authorList>
            <person name="Zhang R.-G."/>
        </authorList>
    </citation>
    <scope>NUCLEOTIDE SEQUENCE</scope>
    <source>
        <strain evidence="1">AT1</strain>
    </source>
</reference>
<proteinExistence type="predicted"/>